<dbReference type="Pfam" id="PF02098">
    <property type="entry name" value="His_binding"/>
    <property type="match status" value="1"/>
</dbReference>
<reference evidence="2" key="2">
    <citation type="journal article" date="2015" name="J. Proteomics">
        <title>Sexual differences in the sialomes of the zebra tick, Rhipicephalus pulchellus.</title>
        <authorList>
            <person name="Tan A.W."/>
            <person name="Francischetti I.M."/>
            <person name="Slovak M."/>
            <person name="Kini R.M."/>
            <person name="Ribeiro J.M."/>
        </authorList>
    </citation>
    <scope>NUCLEOTIDE SEQUENCE</scope>
    <source>
        <tissue evidence="2">Salivary gland</tissue>
    </source>
</reference>
<dbReference type="Gene3D" id="2.40.128.20">
    <property type="match status" value="1"/>
</dbReference>
<protein>
    <submittedName>
        <fullName evidence="2">Putative group i salivary lipocalin</fullName>
    </submittedName>
</protein>
<feature type="signal peptide" evidence="1">
    <location>
        <begin position="1"/>
        <end position="18"/>
    </location>
</feature>
<dbReference type="GO" id="GO:0043176">
    <property type="term" value="F:amine binding"/>
    <property type="evidence" value="ECO:0007669"/>
    <property type="project" value="InterPro"/>
</dbReference>
<dbReference type="InterPro" id="IPR002970">
    <property type="entry name" value="Tick_his-bd"/>
</dbReference>
<reference evidence="2" key="1">
    <citation type="submission" date="2012-11" db="EMBL/GenBank/DDBJ databases">
        <authorList>
            <person name="Lucero-Rivera Y.E."/>
            <person name="Tovar-Ramirez D."/>
        </authorList>
    </citation>
    <scope>NUCLEOTIDE SEQUENCE</scope>
    <source>
        <tissue evidence="2">Salivary gland</tissue>
    </source>
</reference>
<keyword evidence="1" id="KW-0732">Signal</keyword>
<dbReference type="EMBL" id="GACK01010960">
    <property type="protein sequence ID" value="JAA54074.1"/>
    <property type="molecule type" value="mRNA"/>
</dbReference>
<sequence>MRAEALFVVFVFFVDVRGAPLKDLIDALNTTRPIWLYKQSYEHSPEAVGRTCVYWNKKDLSSSSYVFDYTFKQKGHYHTDQKTQAELSNMSGAGIMDVTYKREKVEPTQVYYTLDKWSPNEKCFILTRNVNGYYACDLYVWDENAKPGAHGTCDARYKEICGEGPTVFSEDECK</sequence>
<organism evidence="2">
    <name type="scientific">Rhipicephalus pulchellus</name>
    <name type="common">Yellow backed tick</name>
    <name type="synonym">Dermacentor pulchellus</name>
    <dbReference type="NCBI Taxonomy" id="72859"/>
    <lineage>
        <taxon>Eukaryota</taxon>
        <taxon>Metazoa</taxon>
        <taxon>Ecdysozoa</taxon>
        <taxon>Arthropoda</taxon>
        <taxon>Chelicerata</taxon>
        <taxon>Arachnida</taxon>
        <taxon>Acari</taxon>
        <taxon>Parasitiformes</taxon>
        <taxon>Ixodida</taxon>
        <taxon>Ixodoidea</taxon>
        <taxon>Ixodidae</taxon>
        <taxon>Rhipicephalinae</taxon>
        <taxon>Rhipicephalus</taxon>
        <taxon>Rhipicephalus</taxon>
    </lineage>
</organism>
<name>L7LTC8_RHIPC</name>
<proteinExistence type="evidence at transcript level"/>
<evidence type="ECO:0000313" key="2">
    <source>
        <dbReference type="EMBL" id="JAA54074.1"/>
    </source>
</evidence>
<dbReference type="GO" id="GO:0030682">
    <property type="term" value="P:symbiont-mediated perturbation of host defenses"/>
    <property type="evidence" value="ECO:0007669"/>
    <property type="project" value="InterPro"/>
</dbReference>
<evidence type="ECO:0000256" key="1">
    <source>
        <dbReference type="SAM" id="SignalP"/>
    </source>
</evidence>
<feature type="chain" id="PRO_5003980921" evidence="1">
    <location>
        <begin position="19"/>
        <end position="174"/>
    </location>
</feature>
<dbReference type="InterPro" id="IPR012674">
    <property type="entry name" value="Calycin"/>
</dbReference>
<accession>L7LTC8</accession>
<dbReference type="AlphaFoldDB" id="L7LTC8"/>